<dbReference type="AlphaFoldDB" id="A0A417YXY5"/>
<dbReference type="InterPro" id="IPR051916">
    <property type="entry name" value="GPI-anchor_lipid_remodeler"/>
</dbReference>
<dbReference type="Proteomes" id="UP000284416">
    <property type="component" value="Unassembled WGS sequence"/>
</dbReference>
<keyword evidence="2" id="KW-0378">Hydrolase</keyword>
<feature type="domain" description="Endonuclease/exonuclease/phosphatase" evidence="1">
    <location>
        <begin position="1"/>
        <end position="228"/>
    </location>
</feature>
<dbReference type="InterPro" id="IPR036691">
    <property type="entry name" value="Endo/exonu/phosph_ase_sf"/>
</dbReference>
<comment type="caution">
    <text evidence="2">The sequence shown here is derived from an EMBL/GenBank/DDBJ whole genome shotgun (WGS) entry which is preliminary data.</text>
</comment>
<protein>
    <submittedName>
        <fullName evidence="2">Endonuclease</fullName>
    </submittedName>
</protein>
<sequence length="248" mass="28088">MSFNIHHGIGTDKRLDLQRIAKLIESAGPDIIGLNEVDRFFSERSQFMDQAKWLAKELGMEYAYGAALTIESPDGGKKRQFGNALLTRFPIQSHRNHPFDFLPKVIEDRALLEVNVRVDNKELAVFVTHLSLAPFQHKKQAAFILGKIAKVNAPAFIMGDWNMTPSSRAWRTVTASLNDVWSETNKDGRGGTFPSRRPFRRLDYIFANAYVETHECEVINEEPTASDHLPVLANLSIRERRNDLPAGQ</sequence>
<dbReference type="GO" id="GO:0004519">
    <property type="term" value="F:endonuclease activity"/>
    <property type="evidence" value="ECO:0007669"/>
    <property type="project" value="UniProtKB-KW"/>
</dbReference>
<dbReference type="OrthoDB" id="155529at2"/>
<keyword evidence="2" id="KW-0540">Nuclease</keyword>
<dbReference type="EMBL" id="QWEG01000003">
    <property type="protein sequence ID" value="RHW42318.1"/>
    <property type="molecule type" value="Genomic_DNA"/>
</dbReference>
<accession>A0A417YXY5</accession>
<dbReference type="SUPFAM" id="SSF56219">
    <property type="entry name" value="DNase I-like"/>
    <property type="match status" value="1"/>
</dbReference>
<dbReference type="PANTHER" id="PTHR14859">
    <property type="entry name" value="CALCOFLUOR WHITE HYPERSENSITIVE PROTEIN PRECURSOR"/>
    <property type="match status" value="1"/>
</dbReference>
<dbReference type="Pfam" id="PF03372">
    <property type="entry name" value="Exo_endo_phos"/>
    <property type="match status" value="1"/>
</dbReference>
<evidence type="ECO:0000313" key="3">
    <source>
        <dbReference type="Proteomes" id="UP000284416"/>
    </source>
</evidence>
<evidence type="ECO:0000259" key="1">
    <source>
        <dbReference type="Pfam" id="PF03372"/>
    </source>
</evidence>
<dbReference type="RefSeq" id="WP_118919973.1">
    <property type="nucleotide sequence ID" value="NZ_QWEG01000003.1"/>
</dbReference>
<dbReference type="InterPro" id="IPR005135">
    <property type="entry name" value="Endo/exonuclease/phosphatase"/>
</dbReference>
<evidence type="ECO:0000313" key="2">
    <source>
        <dbReference type="EMBL" id="RHW42318.1"/>
    </source>
</evidence>
<proteinExistence type="predicted"/>
<keyword evidence="3" id="KW-1185">Reference proteome</keyword>
<gene>
    <name evidence="2" type="ORF">D1B31_05350</name>
</gene>
<name>A0A417YXY5_9BACI</name>
<reference evidence="2 3" key="1">
    <citation type="journal article" date="2017" name="Int. J. Syst. Evol. Microbiol.">
        <title>Bacillus notoginsengisoli sp. nov., a novel bacterium isolated from the rhizosphere of Panax notoginseng.</title>
        <authorList>
            <person name="Zhang M.Y."/>
            <person name="Cheng J."/>
            <person name="Cai Y."/>
            <person name="Zhang T.Y."/>
            <person name="Wu Y.Y."/>
            <person name="Manikprabhu D."/>
            <person name="Li W.J."/>
            <person name="Zhang Y.X."/>
        </authorList>
    </citation>
    <scope>NUCLEOTIDE SEQUENCE [LARGE SCALE GENOMIC DNA]</scope>
    <source>
        <strain evidence="2 3">JCM 30743</strain>
    </source>
</reference>
<dbReference type="Gene3D" id="3.60.10.10">
    <property type="entry name" value="Endonuclease/exonuclease/phosphatase"/>
    <property type="match status" value="1"/>
</dbReference>
<dbReference type="PANTHER" id="PTHR14859:SF15">
    <property type="entry name" value="ENDONUCLEASE_EXONUCLEASE_PHOSPHATASE DOMAIN-CONTAINING PROTEIN"/>
    <property type="match status" value="1"/>
</dbReference>
<dbReference type="GO" id="GO:0006506">
    <property type="term" value="P:GPI anchor biosynthetic process"/>
    <property type="evidence" value="ECO:0007669"/>
    <property type="project" value="TreeGrafter"/>
</dbReference>
<dbReference type="GO" id="GO:0016020">
    <property type="term" value="C:membrane"/>
    <property type="evidence" value="ECO:0007669"/>
    <property type="project" value="GOC"/>
</dbReference>
<keyword evidence="2" id="KW-0255">Endonuclease</keyword>
<organism evidence="2 3">
    <name type="scientific">Neobacillus notoginsengisoli</name>
    <dbReference type="NCBI Taxonomy" id="1578198"/>
    <lineage>
        <taxon>Bacteria</taxon>
        <taxon>Bacillati</taxon>
        <taxon>Bacillota</taxon>
        <taxon>Bacilli</taxon>
        <taxon>Bacillales</taxon>
        <taxon>Bacillaceae</taxon>
        <taxon>Neobacillus</taxon>
    </lineage>
</organism>